<proteinExistence type="predicted"/>
<evidence type="ECO:0000313" key="2">
    <source>
        <dbReference type="Proteomes" id="UP001165064"/>
    </source>
</evidence>
<evidence type="ECO:0000313" key="1">
    <source>
        <dbReference type="EMBL" id="GME90132.1"/>
    </source>
</evidence>
<comment type="caution">
    <text evidence="1">The sequence shown here is derived from an EMBL/GenBank/DDBJ whole genome shotgun (WGS) entry which is preliminary data.</text>
</comment>
<dbReference type="EMBL" id="BSXS01007753">
    <property type="protein sequence ID" value="GME90132.1"/>
    <property type="molecule type" value="Genomic_DNA"/>
</dbReference>
<name>A0ACB5TKJ1_AMBMO</name>
<protein>
    <submittedName>
        <fullName evidence="1">Unnamed protein product</fullName>
    </submittedName>
</protein>
<reference evidence="1" key="1">
    <citation type="submission" date="2023-04" db="EMBL/GenBank/DDBJ databases">
        <title>Ambrosiozyma monospora NBRC 10751.</title>
        <authorList>
            <person name="Ichikawa N."/>
            <person name="Sato H."/>
            <person name="Tonouchi N."/>
        </authorList>
    </citation>
    <scope>NUCLEOTIDE SEQUENCE</scope>
    <source>
        <strain evidence="1">NBRC 10751</strain>
    </source>
</reference>
<accession>A0ACB5TKJ1</accession>
<organism evidence="1 2">
    <name type="scientific">Ambrosiozyma monospora</name>
    <name type="common">Yeast</name>
    <name type="synonym">Endomycopsis monosporus</name>
    <dbReference type="NCBI Taxonomy" id="43982"/>
    <lineage>
        <taxon>Eukaryota</taxon>
        <taxon>Fungi</taxon>
        <taxon>Dikarya</taxon>
        <taxon>Ascomycota</taxon>
        <taxon>Saccharomycotina</taxon>
        <taxon>Pichiomycetes</taxon>
        <taxon>Pichiales</taxon>
        <taxon>Pichiaceae</taxon>
        <taxon>Ambrosiozyma</taxon>
    </lineage>
</organism>
<sequence length="255" mass="29320">MSNKPTITQLKRQLRQKIKLKLSKIPLEQLHQQSLQIQHLITSSSSNESHKFPEFQKAKTVGLYMNMPQGELPTGPLIQSCFQMNKTVYLPRITKLGKFGHEELPRFQEQKSILRFLKVDDLNEVENLIPRGKFKIREPDFKYTNDADQKGNGSKSESRDVVVINDLLSERIKLDLLFVPGVAFDSNCYRMGHGAGFYDDFIKRYVEVHGEKPFLVGVGLKEQLVSGEDDEVLHTEEHDEKLDCVIVGDRIYRST</sequence>
<dbReference type="Proteomes" id="UP001165064">
    <property type="component" value="Unassembled WGS sequence"/>
</dbReference>
<gene>
    <name evidence="1" type="ORF">Amon02_000864600</name>
</gene>
<keyword evidence="2" id="KW-1185">Reference proteome</keyword>